<feature type="transmembrane region" description="Helical" evidence="12">
    <location>
        <begin position="228"/>
        <end position="248"/>
    </location>
</feature>
<evidence type="ECO:0000313" key="14">
    <source>
        <dbReference type="Proteomes" id="UP001144372"/>
    </source>
</evidence>
<dbReference type="EMBL" id="BSDR01000001">
    <property type="protein sequence ID" value="GLI32581.1"/>
    <property type="molecule type" value="Genomic_DNA"/>
</dbReference>
<dbReference type="GO" id="GO:0005886">
    <property type="term" value="C:plasma membrane"/>
    <property type="evidence" value="ECO:0007669"/>
    <property type="project" value="UniProtKB-SubCell"/>
</dbReference>
<evidence type="ECO:0000256" key="6">
    <source>
        <dbReference type="ARBA" id="ARBA00022692"/>
    </source>
</evidence>
<evidence type="ECO:0000256" key="8">
    <source>
        <dbReference type="ARBA" id="ARBA00022982"/>
    </source>
</evidence>
<evidence type="ECO:0000256" key="2">
    <source>
        <dbReference type="ARBA" id="ARBA00007543"/>
    </source>
</evidence>
<comment type="subcellular location">
    <subcellularLocation>
        <location evidence="1">Cell membrane</location>
        <topology evidence="1">Multi-pass membrane protein</topology>
    </subcellularLocation>
</comment>
<dbReference type="GO" id="GO:0046872">
    <property type="term" value="F:metal ion binding"/>
    <property type="evidence" value="ECO:0007669"/>
    <property type="project" value="UniProtKB-KW"/>
</dbReference>
<evidence type="ECO:0000256" key="10">
    <source>
        <dbReference type="ARBA" id="ARBA00023004"/>
    </source>
</evidence>
<dbReference type="RefSeq" id="WP_281791637.1">
    <property type="nucleotide sequence ID" value="NZ_BSDR01000001.1"/>
</dbReference>
<feature type="transmembrane region" description="Helical" evidence="12">
    <location>
        <begin position="308"/>
        <end position="331"/>
    </location>
</feature>
<dbReference type="PIRSF" id="PIRSF000267">
    <property type="entry name" value="Cyt_oxidse_sub2"/>
    <property type="match status" value="1"/>
</dbReference>
<evidence type="ECO:0000256" key="11">
    <source>
        <dbReference type="ARBA" id="ARBA00023136"/>
    </source>
</evidence>
<keyword evidence="9 12" id="KW-1133">Transmembrane helix</keyword>
<dbReference type="NCBIfam" id="TIGR00203">
    <property type="entry name" value="cydB"/>
    <property type="match status" value="1"/>
</dbReference>
<feature type="transmembrane region" description="Helical" evidence="12">
    <location>
        <begin position="12"/>
        <end position="35"/>
    </location>
</feature>
<dbReference type="GO" id="GO:0070069">
    <property type="term" value="C:cytochrome complex"/>
    <property type="evidence" value="ECO:0007669"/>
    <property type="project" value="TreeGrafter"/>
</dbReference>
<dbReference type="Proteomes" id="UP001144372">
    <property type="component" value="Unassembled WGS sequence"/>
</dbReference>
<feature type="transmembrane region" description="Helical" evidence="12">
    <location>
        <begin position="260"/>
        <end position="280"/>
    </location>
</feature>
<dbReference type="PANTHER" id="PTHR43141">
    <property type="entry name" value="CYTOCHROME BD2 SUBUNIT II"/>
    <property type="match status" value="1"/>
</dbReference>
<gene>
    <name evidence="13" type="primary">cydB</name>
    <name evidence="13" type="ORF">DAMNIGENAA_00140</name>
</gene>
<dbReference type="GO" id="GO:0016682">
    <property type="term" value="F:oxidoreductase activity, acting on diphenols and related substances as donors, oxygen as acceptor"/>
    <property type="evidence" value="ECO:0007669"/>
    <property type="project" value="TreeGrafter"/>
</dbReference>
<evidence type="ECO:0000256" key="9">
    <source>
        <dbReference type="ARBA" id="ARBA00022989"/>
    </source>
</evidence>
<protein>
    <submittedName>
        <fullName evidence="13">Cytochrome c oxidase assembly protein</fullName>
    </submittedName>
</protein>
<feature type="transmembrane region" description="Helical" evidence="12">
    <location>
        <begin position="80"/>
        <end position="98"/>
    </location>
</feature>
<dbReference type="GO" id="GO:0019646">
    <property type="term" value="P:aerobic electron transport chain"/>
    <property type="evidence" value="ECO:0007669"/>
    <property type="project" value="TreeGrafter"/>
</dbReference>
<feature type="transmembrane region" description="Helical" evidence="12">
    <location>
        <begin position="193"/>
        <end position="216"/>
    </location>
</feature>
<name>A0A9W6CVE4_9BACT</name>
<keyword evidence="5" id="KW-0349">Heme</keyword>
<feature type="transmembrane region" description="Helical" evidence="12">
    <location>
        <begin position="118"/>
        <end position="140"/>
    </location>
</feature>
<keyword evidence="6 12" id="KW-0812">Transmembrane</keyword>
<dbReference type="GO" id="GO:0009055">
    <property type="term" value="F:electron transfer activity"/>
    <property type="evidence" value="ECO:0007669"/>
    <property type="project" value="TreeGrafter"/>
</dbReference>
<comment type="caution">
    <text evidence="13">The sequence shown here is derived from an EMBL/GenBank/DDBJ whole genome shotgun (WGS) entry which is preliminary data.</text>
</comment>
<dbReference type="InterPro" id="IPR003317">
    <property type="entry name" value="Cyt-d_oxidase_su2"/>
</dbReference>
<evidence type="ECO:0000256" key="7">
    <source>
        <dbReference type="ARBA" id="ARBA00022723"/>
    </source>
</evidence>
<organism evidence="13 14">
    <name type="scientific">Desulforhabdus amnigena</name>
    <dbReference type="NCBI Taxonomy" id="40218"/>
    <lineage>
        <taxon>Bacteria</taxon>
        <taxon>Pseudomonadati</taxon>
        <taxon>Thermodesulfobacteriota</taxon>
        <taxon>Syntrophobacteria</taxon>
        <taxon>Syntrophobacterales</taxon>
        <taxon>Syntrophobacteraceae</taxon>
        <taxon>Desulforhabdus</taxon>
    </lineage>
</organism>
<reference evidence="13" key="1">
    <citation type="submission" date="2022-12" db="EMBL/GenBank/DDBJ databases">
        <title>Reference genome sequencing for broad-spectrum identification of bacterial and archaeal isolates by mass spectrometry.</title>
        <authorList>
            <person name="Sekiguchi Y."/>
            <person name="Tourlousse D.M."/>
        </authorList>
    </citation>
    <scope>NUCLEOTIDE SEQUENCE</scope>
    <source>
        <strain evidence="13">ASRB1</strain>
    </source>
</reference>
<keyword evidence="11 12" id="KW-0472">Membrane</keyword>
<dbReference type="PANTHER" id="PTHR43141:SF5">
    <property type="entry name" value="CYTOCHROME BD-I UBIQUINOL OXIDASE SUBUNIT 2"/>
    <property type="match status" value="1"/>
</dbReference>
<sequence length="346" mass="38696">MLESIWFVLWGVLWAIYFMLDGFDLGIGTLMPFLAKDETDKRVVYHAMGPYWNGNEVWLITAGGVTFAAFPATYAVMFSGLYSALMLILFALILRGVANEFRHQVENPRWKSIWDACLFIGSLAPALLLGVAFANIFQGIPIDEAGVFQGNLFSLLNPYGLLGGIFFTLLFTVHGAVWLAVKTEGELHDRSAALAGKLWIALAVVAVAFLVCTWFYTRLYDNYLQNPFLFMVPIVLIPFIAVGALVMLRIYMARGHWWKTWFASCTLIVGVTLFGVAGLYPNLLPSSINPAYSMTIFNSASSPLTLKIMLGVALIFVPIIIIYQSWVYHFFKDKVKTSELAQEEGY</sequence>
<comment type="similarity">
    <text evidence="2">Belongs to the cytochrome ubiquinol oxidase subunit 2 family.</text>
</comment>
<feature type="transmembrane region" description="Helical" evidence="12">
    <location>
        <begin position="160"/>
        <end position="181"/>
    </location>
</feature>
<proteinExistence type="inferred from homology"/>
<evidence type="ECO:0000256" key="4">
    <source>
        <dbReference type="ARBA" id="ARBA00022475"/>
    </source>
</evidence>
<dbReference type="AlphaFoldDB" id="A0A9W6CVE4"/>
<keyword evidence="7" id="KW-0479">Metal-binding</keyword>
<keyword evidence="8" id="KW-0249">Electron transport</keyword>
<evidence type="ECO:0000256" key="5">
    <source>
        <dbReference type="ARBA" id="ARBA00022617"/>
    </source>
</evidence>
<keyword evidence="3" id="KW-0813">Transport</keyword>
<keyword evidence="14" id="KW-1185">Reference proteome</keyword>
<dbReference type="Pfam" id="PF02322">
    <property type="entry name" value="Cyt_bd_oxida_II"/>
    <property type="match status" value="1"/>
</dbReference>
<evidence type="ECO:0000256" key="1">
    <source>
        <dbReference type="ARBA" id="ARBA00004651"/>
    </source>
</evidence>
<evidence type="ECO:0000256" key="12">
    <source>
        <dbReference type="SAM" id="Phobius"/>
    </source>
</evidence>
<evidence type="ECO:0000256" key="3">
    <source>
        <dbReference type="ARBA" id="ARBA00022448"/>
    </source>
</evidence>
<accession>A0A9W6CVE4</accession>
<keyword evidence="10" id="KW-0408">Iron</keyword>
<keyword evidence="4" id="KW-1003">Cell membrane</keyword>
<evidence type="ECO:0000313" key="13">
    <source>
        <dbReference type="EMBL" id="GLI32581.1"/>
    </source>
</evidence>